<dbReference type="AlphaFoldDB" id="A0A382RVS1"/>
<protein>
    <recommendedName>
        <fullName evidence="2">Gamma-glutamyltransferase</fullName>
    </recommendedName>
</protein>
<dbReference type="PRINTS" id="PR01210">
    <property type="entry name" value="GGTRANSPTASE"/>
</dbReference>
<feature type="non-terminal residue" evidence="1">
    <location>
        <position position="1"/>
    </location>
</feature>
<organism evidence="1">
    <name type="scientific">marine metagenome</name>
    <dbReference type="NCBI Taxonomy" id="408172"/>
    <lineage>
        <taxon>unclassified sequences</taxon>
        <taxon>metagenomes</taxon>
        <taxon>ecological metagenomes</taxon>
    </lineage>
</organism>
<gene>
    <name evidence="1" type="ORF">METZ01_LOCUS354610</name>
</gene>
<dbReference type="EMBL" id="UINC01124539">
    <property type="protein sequence ID" value="SVD01756.1"/>
    <property type="molecule type" value="Genomic_DNA"/>
</dbReference>
<reference evidence="1" key="1">
    <citation type="submission" date="2018-05" db="EMBL/GenBank/DDBJ databases">
        <authorList>
            <person name="Lanie J.A."/>
            <person name="Ng W.-L."/>
            <person name="Kazmierczak K.M."/>
            <person name="Andrzejewski T.M."/>
            <person name="Davidsen T.M."/>
            <person name="Wayne K.J."/>
            <person name="Tettelin H."/>
            <person name="Glass J.I."/>
            <person name="Rusch D."/>
            <person name="Podicherti R."/>
            <person name="Tsui H.-C.T."/>
            <person name="Winkler M.E."/>
        </authorList>
    </citation>
    <scope>NUCLEOTIDE SEQUENCE</scope>
</reference>
<dbReference type="SUPFAM" id="SSF56235">
    <property type="entry name" value="N-terminal nucleophile aminohydrolases (Ntn hydrolases)"/>
    <property type="match status" value="1"/>
</dbReference>
<proteinExistence type="predicted"/>
<dbReference type="PANTHER" id="PTHR43199:SF1">
    <property type="entry name" value="GLUTATHIONE HYDROLASE PROENZYME"/>
    <property type="match status" value="1"/>
</dbReference>
<dbReference type="InterPro" id="IPR029055">
    <property type="entry name" value="Ntn_hydrolases_N"/>
</dbReference>
<name>A0A382RVS1_9ZZZZ</name>
<evidence type="ECO:0008006" key="2">
    <source>
        <dbReference type="Google" id="ProtNLM"/>
    </source>
</evidence>
<dbReference type="InterPro" id="IPR051792">
    <property type="entry name" value="GGT_bact"/>
</dbReference>
<sequence>RKAAVVSSKGIVASQHKLASRAGARVLAEGGNAVDAAVATAFTVSVLEPWMSGIGGGGHMLIHDAPSGKVHAIDFGMRSPGGLDPADYPLSGEGVASDLFPWPRVVEDRNIIGATSIAVPGQVDGMRVALENFGSRSWSESLQPAIRAAEAGMQIDWYATLLIGSSAEELNHYPCTRETYLIHGHPPAPPWSAGVAPRKHFPYLTKTLKHLAEAGPRDFYEGRLAGTLAEDIGKCGGILSRDDLASYQAKLVEPLVREYRKSRIHVHPELNAGTTLLKAMSLLEEPLGEHPAASGEAFLSIAEALDQVYRERLETMG</sequence>
<feature type="non-terminal residue" evidence="1">
    <location>
        <position position="317"/>
    </location>
</feature>
<accession>A0A382RVS1</accession>
<dbReference type="Pfam" id="PF01019">
    <property type="entry name" value="G_glu_transpept"/>
    <property type="match status" value="1"/>
</dbReference>
<dbReference type="PANTHER" id="PTHR43199">
    <property type="entry name" value="GLUTATHIONE HYDROLASE"/>
    <property type="match status" value="1"/>
</dbReference>
<evidence type="ECO:0000313" key="1">
    <source>
        <dbReference type="EMBL" id="SVD01756.1"/>
    </source>
</evidence>